<name>A0ACC1T3Q1_9APHY</name>
<sequence>MLTALKLHETNTDCHTFRDTWCRCIRSTFRMRASEKYAFFSRKPHEAPIGYADGHRTAIDGEQELSICHLVGKSQLHLEVRVWPAQAPPEVTPRYSQSTAWHYAAITKANLSIIASSLVIRYIAVYRQSLISVMDSLTPAVLEQILESVNGLLATKYLAVVAWICVVWDHVLTFHQEVDYIWRERKFSLTKYGLPFALDILLETDMVDRQSSPVLHLGWTLWCKRFSATLCLFIIIYPTIANSYMSSRLYMLWDQRKKTVIILGAAFLITYIPVVVFSLFTLVLVYNHTVYAPEPLNTCIIYKRSVYVIGVFGAMCTFDLFIILFSFLNALDRPFRHYTEALAHFRRDGAIFFSCMFLLRLTNMIIFISVPVLDEFTGVFFAWSMVSITLSRLILRVEGMKKPRYAVSTWVPATNSYEMGRWSSGPVE</sequence>
<keyword evidence="2" id="KW-1185">Reference proteome</keyword>
<dbReference type="EMBL" id="JANHOG010000680">
    <property type="protein sequence ID" value="KAJ3552286.1"/>
    <property type="molecule type" value="Genomic_DNA"/>
</dbReference>
<proteinExistence type="predicted"/>
<reference evidence="1" key="1">
    <citation type="submission" date="2022-07" db="EMBL/GenBank/DDBJ databases">
        <title>Genome Sequence of Phlebia brevispora.</title>
        <authorList>
            <person name="Buettner E."/>
        </authorList>
    </citation>
    <scope>NUCLEOTIDE SEQUENCE</scope>
    <source>
        <strain evidence="1">MPL23</strain>
    </source>
</reference>
<evidence type="ECO:0000313" key="1">
    <source>
        <dbReference type="EMBL" id="KAJ3552286.1"/>
    </source>
</evidence>
<accession>A0ACC1T3Q1</accession>
<evidence type="ECO:0000313" key="2">
    <source>
        <dbReference type="Proteomes" id="UP001148662"/>
    </source>
</evidence>
<organism evidence="1 2">
    <name type="scientific">Phlebia brevispora</name>
    <dbReference type="NCBI Taxonomy" id="194682"/>
    <lineage>
        <taxon>Eukaryota</taxon>
        <taxon>Fungi</taxon>
        <taxon>Dikarya</taxon>
        <taxon>Basidiomycota</taxon>
        <taxon>Agaricomycotina</taxon>
        <taxon>Agaricomycetes</taxon>
        <taxon>Polyporales</taxon>
        <taxon>Meruliaceae</taxon>
        <taxon>Phlebia</taxon>
    </lineage>
</organism>
<protein>
    <submittedName>
        <fullName evidence="1">Uncharacterized protein</fullName>
    </submittedName>
</protein>
<comment type="caution">
    <text evidence="1">The sequence shown here is derived from an EMBL/GenBank/DDBJ whole genome shotgun (WGS) entry which is preliminary data.</text>
</comment>
<gene>
    <name evidence="1" type="ORF">NM688_g4229</name>
</gene>
<dbReference type="Proteomes" id="UP001148662">
    <property type="component" value="Unassembled WGS sequence"/>
</dbReference>